<dbReference type="GO" id="GO:0016747">
    <property type="term" value="F:acyltransferase activity, transferring groups other than amino-acyl groups"/>
    <property type="evidence" value="ECO:0007669"/>
    <property type="project" value="InterPro"/>
</dbReference>
<feature type="transmembrane region" description="Helical" evidence="1">
    <location>
        <begin position="293"/>
        <end position="312"/>
    </location>
</feature>
<feature type="transmembrane region" description="Helical" evidence="1">
    <location>
        <begin position="184"/>
        <end position="203"/>
    </location>
</feature>
<feature type="transmembrane region" description="Helical" evidence="1">
    <location>
        <begin position="124"/>
        <end position="145"/>
    </location>
</feature>
<feature type="transmembrane region" description="Helical" evidence="1">
    <location>
        <begin position="357"/>
        <end position="379"/>
    </location>
</feature>
<reference evidence="3" key="1">
    <citation type="submission" date="2020-02" db="EMBL/GenBank/DDBJ databases">
        <authorList>
            <person name="Meier V. D."/>
        </authorList>
    </citation>
    <scope>NUCLEOTIDE SEQUENCE</scope>
    <source>
        <strain evidence="3">AVDCRST_MAG08</strain>
    </source>
</reference>
<evidence type="ECO:0000313" key="3">
    <source>
        <dbReference type="EMBL" id="CAA9285520.1"/>
    </source>
</evidence>
<sequence length="396" mass="42005">MTAAIPAAPAPPVAGTLRAARGAAAAAGEAASLSVGIEVARVALVIGLVFLHYFSFPNIATSPFTGMDPHHHPVATFVNSFVLFFFFSAVPLLSAISGWLFFGFDRGDARAAMARRVRKRAGSLLAPLVAWNLLAVLLVAALWRAAPASGLFTQFGFDPAAAGVFGTLDAVLGVTRLPIAFQFWFVHDLFLSVLAAPLLWLLLRHAPFAGAALLGAAWVSEFDFGVFFRTDVLFFFYLGALARTRNADPRIGWTATLWLLGLYTTLMALRAAAPLAVDMEAADARALVDLATRLARPLGVAACWGVCLRLAALPSGRALARWGGAAFFLHAAHYPLIALVKFALWKAVPAETDVWMLAHYAASVATTVALCALAAVGLFRLSPGLYAFLAGGRRLA</sequence>
<accession>A0A6J4JRX8</accession>
<dbReference type="InterPro" id="IPR002656">
    <property type="entry name" value="Acyl_transf_3_dom"/>
</dbReference>
<feature type="transmembrane region" description="Helical" evidence="1">
    <location>
        <begin position="80"/>
        <end position="104"/>
    </location>
</feature>
<feature type="domain" description="Acyltransferase 3" evidence="2">
    <location>
        <begin position="36"/>
        <end position="375"/>
    </location>
</feature>
<organism evidence="3">
    <name type="scientific">uncultured Acetobacteraceae bacterium</name>
    <dbReference type="NCBI Taxonomy" id="169975"/>
    <lineage>
        <taxon>Bacteria</taxon>
        <taxon>Pseudomonadati</taxon>
        <taxon>Pseudomonadota</taxon>
        <taxon>Alphaproteobacteria</taxon>
        <taxon>Acetobacterales</taxon>
        <taxon>Acetobacteraceae</taxon>
        <taxon>environmental samples</taxon>
    </lineage>
</organism>
<dbReference type="Pfam" id="PF01757">
    <property type="entry name" value="Acyl_transf_3"/>
    <property type="match status" value="1"/>
</dbReference>
<keyword evidence="1" id="KW-0472">Membrane</keyword>
<dbReference type="EMBL" id="CADCTG010000327">
    <property type="protein sequence ID" value="CAA9285520.1"/>
    <property type="molecule type" value="Genomic_DNA"/>
</dbReference>
<dbReference type="AlphaFoldDB" id="A0A6J4JRX8"/>
<gene>
    <name evidence="3" type="ORF">AVDCRST_MAG08-4172</name>
</gene>
<feature type="transmembrane region" description="Helical" evidence="1">
    <location>
        <begin position="251"/>
        <end position="273"/>
    </location>
</feature>
<feature type="transmembrane region" description="Helical" evidence="1">
    <location>
        <begin position="215"/>
        <end position="239"/>
    </location>
</feature>
<evidence type="ECO:0000256" key="1">
    <source>
        <dbReference type="SAM" id="Phobius"/>
    </source>
</evidence>
<feature type="transmembrane region" description="Helical" evidence="1">
    <location>
        <begin position="324"/>
        <end position="345"/>
    </location>
</feature>
<name>A0A6J4JRX8_9PROT</name>
<proteinExistence type="predicted"/>
<evidence type="ECO:0000259" key="2">
    <source>
        <dbReference type="Pfam" id="PF01757"/>
    </source>
</evidence>
<feature type="transmembrane region" description="Helical" evidence="1">
    <location>
        <begin position="42"/>
        <end position="60"/>
    </location>
</feature>
<keyword evidence="1" id="KW-0812">Transmembrane</keyword>
<keyword evidence="1" id="KW-1133">Transmembrane helix</keyword>
<protein>
    <recommendedName>
        <fullName evidence="2">Acyltransferase 3 domain-containing protein</fullName>
    </recommendedName>
</protein>